<protein>
    <recommendedName>
        <fullName evidence="4">DUF4352 domain-containing protein</fullName>
    </recommendedName>
</protein>
<evidence type="ECO:0000256" key="1">
    <source>
        <dbReference type="SAM" id="SignalP"/>
    </source>
</evidence>
<name>A0A494XB72_9BACL</name>
<dbReference type="AlphaFoldDB" id="A0A494XB72"/>
<keyword evidence="3" id="KW-1185">Reference proteome</keyword>
<comment type="caution">
    <text evidence="2">The sequence shown here is derived from an EMBL/GenBank/DDBJ whole genome shotgun (WGS) entry which is preliminary data.</text>
</comment>
<evidence type="ECO:0000313" key="2">
    <source>
        <dbReference type="EMBL" id="RKP47272.1"/>
    </source>
</evidence>
<evidence type="ECO:0000313" key="3">
    <source>
        <dbReference type="Proteomes" id="UP000282076"/>
    </source>
</evidence>
<sequence length="711" mass="79199">MILKIKRVTTIMLMLCMALSFLSPASIHVNAANTRPSIDKQIIKLSAKSSLTLKDAQFLSQERGRVLSFTVTVTNNENKELNLIDYWIRVKDSANKSYSVNLITADKSKTKVAANSSLNLTYFGIVDSTAKISDYKFEIIKWDFSVSGYERKLGTIQYPASSTEKVQAFTAKAMLYDTTKVRSALKQYLVSQDDDKAFVTMNFLVENVGSKTTNLSKMKFFVQTENQMTYDVDTGDLSKVIIQPSERKIITLHSTIPIESAKKGINLTAAVADEANNVTIPLGVFIVPAKIGAQTSSAQKIGGAFSYNDYSIKLNNIQRTPSGNGDVLLAELQITNKSNTFKEIPNLSGVFTVNGVDMSASQTTSTILDQIALLGPGETSSTVIRTEIPFSTSIKEIVLAVAEKKTGEETAKTIYHFSDNHVNIIPSYNIDQTYVISNLGRRADVKLLRATYLEGDRYENIYFEVEYQNKENRPVSPAALAGYVQNQSQATIPVTFTEYKEKIMPTGKVLLTAWAKVPKTYTTDYVTFTIGQSISSPGTGEGTTALTSIAQPFAYKVVKNDQSTTKTMLKDIGVQNYVFSMNNVLASFNEVQVGNDYMTNGVKLTFDYDLQKLGDYENESNDHKILVEVVNLDSKMAQFSKEFSINDPVKADAEDNLKVGTKLSKSIVETTPEVFIKFESRVKYRVNVYHVYKDEKFLMATKEITWFYIDN</sequence>
<accession>A0A494XB72</accession>
<gene>
    <name evidence="2" type="ORF">D7Z26_23500</name>
</gene>
<dbReference type="Proteomes" id="UP000282076">
    <property type="component" value="Unassembled WGS sequence"/>
</dbReference>
<feature type="signal peptide" evidence="1">
    <location>
        <begin position="1"/>
        <end position="31"/>
    </location>
</feature>
<organism evidence="2 3">
    <name type="scientific">Cohnella endophytica</name>
    <dbReference type="NCBI Taxonomy" id="2419778"/>
    <lineage>
        <taxon>Bacteria</taxon>
        <taxon>Bacillati</taxon>
        <taxon>Bacillota</taxon>
        <taxon>Bacilli</taxon>
        <taxon>Bacillales</taxon>
        <taxon>Paenibacillaceae</taxon>
        <taxon>Cohnella</taxon>
    </lineage>
</organism>
<proteinExistence type="predicted"/>
<feature type="chain" id="PRO_5019833821" description="DUF4352 domain-containing protein" evidence="1">
    <location>
        <begin position="32"/>
        <end position="711"/>
    </location>
</feature>
<dbReference type="RefSeq" id="WP_120979469.1">
    <property type="nucleotide sequence ID" value="NZ_RBZM01000011.1"/>
</dbReference>
<reference evidence="2 3" key="1">
    <citation type="submission" date="2018-10" db="EMBL/GenBank/DDBJ databases">
        <title>Cohnella sp. M2MS4P-1, whole genome shotgun sequence.</title>
        <authorList>
            <person name="Tuo L."/>
        </authorList>
    </citation>
    <scope>NUCLEOTIDE SEQUENCE [LARGE SCALE GENOMIC DNA]</scope>
    <source>
        <strain evidence="2 3">M2MS4P-1</strain>
    </source>
</reference>
<keyword evidence="1" id="KW-0732">Signal</keyword>
<evidence type="ECO:0008006" key="4">
    <source>
        <dbReference type="Google" id="ProtNLM"/>
    </source>
</evidence>
<dbReference type="EMBL" id="RBZM01000011">
    <property type="protein sequence ID" value="RKP47272.1"/>
    <property type="molecule type" value="Genomic_DNA"/>
</dbReference>
<dbReference type="OrthoDB" id="2675985at2"/>